<dbReference type="EMBL" id="JBFXLR010000009">
    <property type="protein sequence ID" value="KAL2855628.1"/>
    <property type="molecule type" value="Genomic_DNA"/>
</dbReference>
<dbReference type="SUPFAM" id="SSF57959">
    <property type="entry name" value="Leucine zipper domain"/>
    <property type="match status" value="1"/>
</dbReference>
<dbReference type="Gene3D" id="1.20.5.170">
    <property type="match status" value="1"/>
</dbReference>
<dbReference type="Proteomes" id="UP001610444">
    <property type="component" value="Unassembled WGS sequence"/>
</dbReference>
<gene>
    <name evidence="3" type="ORF">BJX68DRAFT_230928</name>
</gene>
<comment type="caution">
    <text evidence="3">The sequence shown here is derived from an EMBL/GenBank/DDBJ whole genome shotgun (WGS) entry which is preliminary data.</text>
</comment>
<feature type="region of interest" description="Disordered" evidence="1">
    <location>
        <begin position="87"/>
        <end position="152"/>
    </location>
</feature>
<protein>
    <recommendedName>
        <fullName evidence="2">BZIP domain-containing protein</fullName>
    </recommendedName>
</protein>
<name>A0ABR4KWL9_9EURO</name>
<feature type="domain" description="BZIP" evidence="2">
    <location>
        <begin position="126"/>
        <end position="189"/>
    </location>
</feature>
<organism evidence="3 4">
    <name type="scientific">Aspergillus pseudodeflectus</name>
    <dbReference type="NCBI Taxonomy" id="176178"/>
    <lineage>
        <taxon>Eukaryota</taxon>
        <taxon>Fungi</taxon>
        <taxon>Dikarya</taxon>
        <taxon>Ascomycota</taxon>
        <taxon>Pezizomycotina</taxon>
        <taxon>Eurotiomycetes</taxon>
        <taxon>Eurotiomycetidae</taxon>
        <taxon>Eurotiales</taxon>
        <taxon>Aspergillaceae</taxon>
        <taxon>Aspergillus</taxon>
        <taxon>Aspergillus subgen. Nidulantes</taxon>
    </lineage>
</organism>
<accession>A0ABR4KWL9</accession>
<evidence type="ECO:0000313" key="3">
    <source>
        <dbReference type="EMBL" id="KAL2855628.1"/>
    </source>
</evidence>
<dbReference type="SMART" id="SM00338">
    <property type="entry name" value="BRLZ"/>
    <property type="match status" value="1"/>
</dbReference>
<proteinExistence type="predicted"/>
<keyword evidence="4" id="KW-1185">Reference proteome</keyword>
<sequence>MSQPLYLSNVDLEAYMSFFPTDSSCSDLESTTPPDSPFTALGQQLYSAAGDATMSSNSDSATSTPFRFLDDGMRASSAAEIQHSTNLLSESPLSANPASQSPDPTSMAQSPSTRLSSAEDEQGKESSPKAKRRSQNRMAQQRFRERKEQEKVQLANRVKGLTGELGAAMQRIHELEAENERLVMELDLLRPWHRGMMNVMLAYPPGGVELATTTVTNLGLGEML</sequence>
<dbReference type="InterPro" id="IPR004827">
    <property type="entry name" value="bZIP"/>
</dbReference>
<dbReference type="InterPro" id="IPR046347">
    <property type="entry name" value="bZIP_sf"/>
</dbReference>
<dbReference type="CDD" id="cd14688">
    <property type="entry name" value="bZIP_YAP"/>
    <property type="match status" value="1"/>
</dbReference>
<dbReference type="PROSITE" id="PS50217">
    <property type="entry name" value="BZIP"/>
    <property type="match status" value="1"/>
</dbReference>
<evidence type="ECO:0000256" key="1">
    <source>
        <dbReference type="SAM" id="MobiDB-lite"/>
    </source>
</evidence>
<dbReference type="PROSITE" id="PS00036">
    <property type="entry name" value="BZIP_BASIC"/>
    <property type="match status" value="1"/>
</dbReference>
<feature type="compositionally biased region" description="Basic and acidic residues" evidence="1">
    <location>
        <begin position="142"/>
        <end position="151"/>
    </location>
</feature>
<dbReference type="Pfam" id="PF00170">
    <property type="entry name" value="bZIP_1"/>
    <property type="match status" value="1"/>
</dbReference>
<evidence type="ECO:0000313" key="4">
    <source>
        <dbReference type="Proteomes" id="UP001610444"/>
    </source>
</evidence>
<reference evidence="3 4" key="1">
    <citation type="submission" date="2024-07" db="EMBL/GenBank/DDBJ databases">
        <title>Section-level genome sequencing and comparative genomics of Aspergillus sections Usti and Cavernicolus.</title>
        <authorList>
            <consortium name="Lawrence Berkeley National Laboratory"/>
            <person name="Nybo J.L."/>
            <person name="Vesth T.C."/>
            <person name="Theobald S."/>
            <person name="Frisvad J.C."/>
            <person name="Larsen T.O."/>
            <person name="Kjaerboelling I."/>
            <person name="Rothschild-Mancinelli K."/>
            <person name="Lyhne E.K."/>
            <person name="Kogle M.E."/>
            <person name="Barry K."/>
            <person name="Clum A."/>
            <person name="Na H."/>
            <person name="Ledsgaard L."/>
            <person name="Lin J."/>
            <person name="Lipzen A."/>
            <person name="Kuo A."/>
            <person name="Riley R."/>
            <person name="Mondo S."/>
            <person name="LaButti K."/>
            <person name="Haridas S."/>
            <person name="Pangalinan J."/>
            <person name="Salamov A.A."/>
            <person name="Simmons B.A."/>
            <person name="Magnuson J.K."/>
            <person name="Chen J."/>
            <person name="Drula E."/>
            <person name="Henrissat B."/>
            <person name="Wiebenga A."/>
            <person name="Lubbers R.J."/>
            <person name="Gomes A.C."/>
            <person name="Macurrencykelacurrency M.R."/>
            <person name="Stajich J."/>
            <person name="Grigoriev I.V."/>
            <person name="Mortensen U.H."/>
            <person name="De vries R.P."/>
            <person name="Baker S.E."/>
            <person name="Andersen M.R."/>
        </authorList>
    </citation>
    <scope>NUCLEOTIDE SEQUENCE [LARGE SCALE GENOMIC DNA]</scope>
    <source>
        <strain evidence="3 4">CBS 756.74</strain>
    </source>
</reference>
<dbReference type="RefSeq" id="XP_070902035.1">
    <property type="nucleotide sequence ID" value="XM_071039271.1"/>
</dbReference>
<feature type="compositionally biased region" description="Polar residues" evidence="1">
    <location>
        <begin position="87"/>
        <end position="116"/>
    </location>
</feature>
<dbReference type="GeneID" id="98154435"/>
<evidence type="ECO:0000259" key="2">
    <source>
        <dbReference type="PROSITE" id="PS50217"/>
    </source>
</evidence>